<dbReference type="RefSeq" id="WP_407663459.1">
    <property type="nucleotide sequence ID" value="NZ_BLKV01000002.1"/>
</dbReference>
<dbReference type="Proteomes" id="UP000465263">
    <property type="component" value="Unassembled WGS sequence"/>
</dbReference>
<sequence length="212" mass="23099">MAILEPDELRAERVAMQRWWVRSAAGMVAGLTATAALLAPGPALADPDHPPVLPVFTPAPSDWSPHMDFWPYDTFTYQVTPEMIGGMSDSCQWFDAQFDPLLSQINAFNRDLAGRRDGYTGVQSQADAVVANIDRSTGFLGPRLQPLTIRNTPDNYGPYSPIYGGEQLTGVLFQLSRIADSMRKKQPSGFTRPHIDSAAGWGAALRNSGACT</sequence>
<dbReference type="EMBL" id="BLKV01000002">
    <property type="protein sequence ID" value="GFG71672.1"/>
    <property type="molecule type" value="Genomic_DNA"/>
</dbReference>
<organism evidence="1 2">
    <name type="scientific">Mycolicibacter senuensis</name>
    <dbReference type="NCBI Taxonomy" id="386913"/>
    <lineage>
        <taxon>Bacteria</taxon>
        <taxon>Bacillati</taxon>
        <taxon>Actinomycetota</taxon>
        <taxon>Actinomycetes</taxon>
        <taxon>Mycobacteriales</taxon>
        <taxon>Mycobacteriaceae</taxon>
        <taxon>Mycolicibacter</taxon>
    </lineage>
</organism>
<evidence type="ECO:0000313" key="2">
    <source>
        <dbReference type="Proteomes" id="UP000465263"/>
    </source>
</evidence>
<proteinExistence type="predicted"/>
<comment type="caution">
    <text evidence="1">The sequence shown here is derived from an EMBL/GenBank/DDBJ whole genome shotgun (WGS) entry which is preliminary data.</text>
</comment>
<name>A0A7I9XNW6_9MYCO</name>
<keyword evidence="2" id="KW-1185">Reference proteome</keyword>
<evidence type="ECO:0000313" key="1">
    <source>
        <dbReference type="EMBL" id="GFG71672.1"/>
    </source>
</evidence>
<gene>
    <name evidence="1" type="ORF">MSEN_33920</name>
</gene>
<accession>A0A7I9XNW6</accession>
<reference evidence="1 2" key="1">
    <citation type="journal article" date="2019" name="Emerg. Microbes Infect.">
        <title>Comprehensive subspecies identification of 175 nontuberculous mycobacteria species based on 7547 genomic profiles.</title>
        <authorList>
            <person name="Matsumoto Y."/>
            <person name="Kinjo T."/>
            <person name="Motooka D."/>
            <person name="Nabeya D."/>
            <person name="Jung N."/>
            <person name="Uechi K."/>
            <person name="Horii T."/>
            <person name="Iida T."/>
            <person name="Fujita J."/>
            <person name="Nakamura S."/>
        </authorList>
    </citation>
    <scope>NUCLEOTIDE SEQUENCE [LARGE SCALE GENOMIC DNA]</scope>
    <source>
        <strain evidence="1 2">JCM 16017</strain>
    </source>
</reference>
<dbReference type="AlphaFoldDB" id="A0A7I9XNW6"/>
<protein>
    <submittedName>
        <fullName evidence="1">Uncharacterized protein</fullName>
    </submittedName>
</protein>